<comment type="caution">
    <text evidence="1">The sequence shown here is derived from an EMBL/GenBank/DDBJ whole genome shotgun (WGS) entry which is preliminary data.</text>
</comment>
<organism evidence="1 2">
    <name type="scientific">Mycolicibacterium cyprinidarum</name>
    <dbReference type="NCBI Taxonomy" id="2860311"/>
    <lineage>
        <taxon>Bacteria</taxon>
        <taxon>Bacillati</taxon>
        <taxon>Actinomycetota</taxon>
        <taxon>Actinomycetes</taxon>
        <taxon>Mycobacteriales</taxon>
        <taxon>Mycobacteriaceae</taxon>
        <taxon>Mycolicibacterium</taxon>
    </lineage>
</organism>
<evidence type="ECO:0008006" key="3">
    <source>
        <dbReference type="Google" id="ProtNLM"/>
    </source>
</evidence>
<dbReference type="NCBIfam" id="TIGR03882">
    <property type="entry name" value="cyclo_dehyd_2"/>
    <property type="match status" value="1"/>
</dbReference>
<name>A0ABQ4V812_9MYCO</name>
<dbReference type="InterPro" id="IPR022291">
    <property type="entry name" value="Bacteriocin_synth_cyclodeHase"/>
</dbReference>
<accession>A0ABQ4V812</accession>
<reference evidence="1 2" key="1">
    <citation type="submission" date="2021-08" db="EMBL/GenBank/DDBJ databases">
        <title>Draft genome sequence of Mycolicibacterium sp. NGTWS1702 strain.</title>
        <authorList>
            <person name="Matsumoto M."/>
            <person name="Tang B.C.C."/>
            <person name="Machida Y."/>
            <person name="Matoyama H."/>
            <person name="Kishihara T."/>
            <person name="Sato S."/>
            <person name="Kondo I."/>
            <person name="Sano M."/>
            <person name="Kato G."/>
        </authorList>
    </citation>
    <scope>NUCLEOTIDE SEQUENCE [LARGE SCALE GENOMIC DNA]</scope>
    <source>
        <strain evidence="1 2">NGTWSNA01</strain>
    </source>
</reference>
<evidence type="ECO:0000313" key="1">
    <source>
        <dbReference type="EMBL" id="GJF11639.1"/>
    </source>
</evidence>
<protein>
    <recommendedName>
        <fullName evidence="3">Cyclodehydratase</fullName>
    </recommendedName>
</protein>
<dbReference type="Gene3D" id="3.40.50.720">
    <property type="entry name" value="NAD(P)-binding Rossmann-like Domain"/>
    <property type="match status" value="1"/>
</dbReference>
<dbReference type="Proteomes" id="UP001060504">
    <property type="component" value="Unassembled WGS sequence"/>
</dbReference>
<gene>
    <name evidence="1" type="ORF">NGTWS1702_09170</name>
</gene>
<proteinExistence type="predicted"/>
<evidence type="ECO:0000313" key="2">
    <source>
        <dbReference type="Proteomes" id="UP001060504"/>
    </source>
</evidence>
<dbReference type="EMBL" id="BPRH01000988">
    <property type="protein sequence ID" value="GJF11639.1"/>
    <property type="molecule type" value="Genomic_DNA"/>
</dbReference>
<sequence length="272" mass="28520">MTRYALNPRTPVLSRPDGTVQVGWDPRRAVIVHPPPGLPARVLAELLRKLQSAATIAELQALAADHGAEASGVTALITHLAATGVVTVAPRRRTRAASIRVHGSGPLSDLLITSLRCSGVRISQTSRSHAGAGGADLAVLTDYLVADPRVVRDLHNAGVPHLPVRVRDGTGLVGPLVIPGVTSCLRCADLHRSDRDAAWPAVAAQLCRTVGTADRATVLATAALALNEVDHVVRAVRGDGGPPSTLDTTLEFDVTKGAVAARRWSRHPRCSC</sequence>
<keyword evidence="2" id="KW-1185">Reference proteome</keyword>